<dbReference type="OrthoDB" id="9813689at2"/>
<feature type="binding site" evidence="7">
    <location>
        <position position="196"/>
    </location>
    <ligand>
        <name>Zn(2+)</name>
        <dbReference type="ChEBI" id="CHEBI:29105"/>
    </ligand>
</feature>
<accession>A0A173ZIF0</accession>
<dbReference type="PANTHER" id="PTHR20855">
    <property type="entry name" value="ADIPOR/PROGESTIN RECEPTOR-RELATED"/>
    <property type="match status" value="1"/>
</dbReference>
<feature type="transmembrane region" description="Helical" evidence="8">
    <location>
        <begin position="191"/>
        <end position="214"/>
    </location>
</feature>
<feature type="transmembrane region" description="Helical" evidence="8">
    <location>
        <begin position="39"/>
        <end position="57"/>
    </location>
</feature>
<dbReference type="NCBIfam" id="TIGR01065">
    <property type="entry name" value="hlyIII"/>
    <property type="match status" value="1"/>
</dbReference>
<keyword evidence="3" id="KW-1003">Cell membrane</keyword>
<feature type="transmembrane region" description="Helical" evidence="8">
    <location>
        <begin position="105"/>
        <end position="124"/>
    </location>
</feature>
<name>A0A173ZIF0_9CLOT</name>
<feature type="transmembrane region" description="Helical" evidence="8">
    <location>
        <begin position="78"/>
        <end position="99"/>
    </location>
</feature>
<dbReference type="AlphaFoldDB" id="A0A173ZIF0"/>
<gene>
    <name evidence="9" type="primary">yqfA</name>
    <name evidence="9" type="ORF">ERS852470_00655</name>
</gene>
<feature type="transmembrane region" description="Helical" evidence="8">
    <location>
        <begin position="131"/>
        <end position="148"/>
    </location>
</feature>
<evidence type="ECO:0000256" key="1">
    <source>
        <dbReference type="ARBA" id="ARBA00004651"/>
    </source>
</evidence>
<evidence type="ECO:0000256" key="5">
    <source>
        <dbReference type="ARBA" id="ARBA00022989"/>
    </source>
</evidence>
<keyword evidence="5 8" id="KW-1133">Transmembrane helix</keyword>
<dbReference type="PANTHER" id="PTHR20855:SF3">
    <property type="entry name" value="LD03007P"/>
    <property type="match status" value="1"/>
</dbReference>
<evidence type="ECO:0000256" key="2">
    <source>
        <dbReference type="ARBA" id="ARBA00008488"/>
    </source>
</evidence>
<dbReference type="InterPro" id="IPR004254">
    <property type="entry name" value="AdipoR/HlyIII-related"/>
</dbReference>
<keyword evidence="6 8" id="KW-0472">Membrane</keyword>
<sequence length="215" mass="23594">MYKKLREPINAITHLAGAGLSLIALIAMLAKVISSNPTTTAILSVIIFGISLILLYTTSGTYHGITSNEKVISIFQKLDHSMIFVLIAGSYAPFCLISIGGKLGIAMFIIMVTIAVLGITFKLCWFDCPRWLQTAMYIGMGWAALFMIKPLTAVLPGISLFWLVLGGVLYTIGGVIYGVKPEKLRIGKWGFHEIFHIFILLGSLSHFICVFTYVI</sequence>
<evidence type="ECO:0000256" key="8">
    <source>
        <dbReference type="SAM" id="Phobius"/>
    </source>
</evidence>
<evidence type="ECO:0000256" key="7">
    <source>
        <dbReference type="PIRSR" id="PIRSR604254-1"/>
    </source>
</evidence>
<evidence type="ECO:0000256" key="4">
    <source>
        <dbReference type="ARBA" id="ARBA00022692"/>
    </source>
</evidence>
<feature type="transmembrane region" description="Helical" evidence="8">
    <location>
        <begin position="160"/>
        <end position="179"/>
    </location>
</feature>
<feature type="binding site" evidence="7">
    <location>
        <position position="192"/>
    </location>
    <ligand>
        <name>Zn(2+)</name>
        <dbReference type="ChEBI" id="CHEBI:29105"/>
    </ligand>
</feature>
<proteinExistence type="inferred from homology"/>
<dbReference type="GO" id="GO:0005886">
    <property type="term" value="C:plasma membrane"/>
    <property type="evidence" value="ECO:0007669"/>
    <property type="project" value="UniProtKB-SubCell"/>
</dbReference>
<keyword evidence="7" id="KW-0479">Metal-binding</keyword>
<evidence type="ECO:0000256" key="3">
    <source>
        <dbReference type="ARBA" id="ARBA00022475"/>
    </source>
</evidence>
<protein>
    <submittedName>
        <fullName evidence="9">Hemolysin III family channel protein</fullName>
    </submittedName>
</protein>
<feature type="transmembrane region" description="Helical" evidence="8">
    <location>
        <begin position="12"/>
        <end position="33"/>
    </location>
</feature>
<dbReference type="InterPro" id="IPR005744">
    <property type="entry name" value="Hy-lIII"/>
</dbReference>
<comment type="similarity">
    <text evidence="2">Belongs to the UPF0073 (Hly-III) family.</text>
</comment>
<dbReference type="Proteomes" id="UP000095558">
    <property type="component" value="Unassembled WGS sequence"/>
</dbReference>
<feature type="binding site" evidence="7">
    <location>
        <position position="63"/>
    </location>
    <ligand>
        <name>Zn(2+)</name>
        <dbReference type="ChEBI" id="CHEBI:29105"/>
    </ligand>
</feature>
<dbReference type="RefSeq" id="WP_055275421.1">
    <property type="nucleotide sequence ID" value="NZ_CYZV01000005.1"/>
</dbReference>
<comment type="subcellular location">
    <subcellularLocation>
        <location evidence="1">Cell membrane</location>
        <topology evidence="1">Multi-pass membrane protein</topology>
    </subcellularLocation>
</comment>
<evidence type="ECO:0000313" key="10">
    <source>
        <dbReference type="Proteomes" id="UP000095558"/>
    </source>
</evidence>
<evidence type="ECO:0000256" key="6">
    <source>
        <dbReference type="ARBA" id="ARBA00023136"/>
    </source>
</evidence>
<dbReference type="GO" id="GO:0046872">
    <property type="term" value="F:metal ion binding"/>
    <property type="evidence" value="ECO:0007669"/>
    <property type="project" value="UniProtKB-KW"/>
</dbReference>
<dbReference type="EMBL" id="CYZV01000005">
    <property type="protein sequence ID" value="CUN75877.1"/>
    <property type="molecule type" value="Genomic_DNA"/>
</dbReference>
<keyword evidence="4 8" id="KW-0812">Transmembrane</keyword>
<keyword evidence="7" id="KW-0862">Zinc</keyword>
<dbReference type="Pfam" id="PF03006">
    <property type="entry name" value="HlyIII"/>
    <property type="match status" value="1"/>
</dbReference>
<reference evidence="9 10" key="1">
    <citation type="submission" date="2015-09" db="EMBL/GenBank/DDBJ databases">
        <authorList>
            <consortium name="Pathogen Informatics"/>
        </authorList>
    </citation>
    <scope>NUCLEOTIDE SEQUENCE [LARGE SCALE GENOMIC DNA]</scope>
    <source>
        <strain evidence="9 10">2789STDY5834855</strain>
    </source>
</reference>
<evidence type="ECO:0000313" key="9">
    <source>
        <dbReference type="EMBL" id="CUN75877.1"/>
    </source>
</evidence>
<dbReference type="GO" id="GO:0140911">
    <property type="term" value="F:pore-forming activity"/>
    <property type="evidence" value="ECO:0007669"/>
    <property type="project" value="InterPro"/>
</dbReference>
<organism evidence="9 10">
    <name type="scientific">Clostridium disporicum</name>
    <dbReference type="NCBI Taxonomy" id="84024"/>
    <lineage>
        <taxon>Bacteria</taxon>
        <taxon>Bacillati</taxon>
        <taxon>Bacillota</taxon>
        <taxon>Clostridia</taxon>
        <taxon>Eubacteriales</taxon>
        <taxon>Clostridiaceae</taxon>
        <taxon>Clostridium</taxon>
    </lineage>
</organism>